<dbReference type="Proteomes" id="UP001476583">
    <property type="component" value="Chromosome"/>
</dbReference>
<protein>
    <submittedName>
        <fullName evidence="2">HNH endonuclease</fullName>
    </submittedName>
</protein>
<keyword evidence="2" id="KW-0540">Nuclease</keyword>
<evidence type="ECO:0000313" key="3">
    <source>
        <dbReference type="Proteomes" id="UP001476583"/>
    </source>
</evidence>
<dbReference type="InterPro" id="IPR003615">
    <property type="entry name" value="HNH_nuc"/>
</dbReference>
<gene>
    <name evidence="2" type="ORF">WG219_17790</name>
</gene>
<dbReference type="Pfam" id="PF13391">
    <property type="entry name" value="HNH_2"/>
    <property type="match status" value="1"/>
</dbReference>
<proteinExistence type="predicted"/>
<dbReference type="EMBL" id="CP148074">
    <property type="protein sequence ID" value="WXL25135.1"/>
    <property type="molecule type" value="Genomic_DNA"/>
</dbReference>
<sequence length="234" mass="26045">MTFEDWLVHKGLSVATAYKYSNAVAGPLSTWAMNNDLVQGPLTALSHKSSFDKTAGQIRALPIFLERDSIGKGMYEAALKRFSDYLADGFENDLDSDLDSIFQNDDVPQTEKTNLVKARVGQGMFRQKLIRYWGCCAVTGFTDLNLLVASHIKPWSVCTDAERLDTYNGLLLTPNLDKAFDAGFITFTSQGAIWLSPQLSQPGLLGISANFSIQLTAEHERYMAFHRTQVFRAT</sequence>
<keyword evidence="2" id="KW-0255">Endonuclease</keyword>
<accession>A0ABZ2RFC5</accession>
<keyword evidence="3" id="KW-1185">Reference proteome</keyword>
<evidence type="ECO:0000313" key="2">
    <source>
        <dbReference type="EMBL" id="WXL25135.1"/>
    </source>
</evidence>
<dbReference type="GO" id="GO:0004519">
    <property type="term" value="F:endonuclease activity"/>
    <property type="evidence" value="ECO:0007669"/>
    <property type="project" value="UniProtKB-KW"/>
</dbReference>
<feature type="domain" description="HNH nuclease" evidence="1">
    <location>
        <begin position="136"/>
        <end position="187"/>
    </location>
</feature>
<organism evidence="2 3">
    <name type="scientific">Ectopseudomonas mendocina</name>
    <name type="common">Pseudomonas mendocina</name>
    <dbReference type="NCBI Taxonomy" id="300"/>
    <lineage>
        <taxon>Bacteria</taxon>
        <taxon>Pseudomonadati</taxon>
        <taxon>Pseudomonadota</taxon>
        <taxon>Gammaproteobacteria</taxon>
        <taxon>Pseudomonadales</taxon>
        <taxon>Pseudomonadaceae</taxon>
        <taxon>Ectopseudomonas</taxon>
    </lineage>
</organism>
<name>A0ABZ2RFC5_ECTME</name>
<reference evidence="2 3" key="1">
    <citation type="submission" date="2024-03" db="EMBL/GenBank/DDBJ databases">
        <title>Complete genome of BD2.</title>
        <authorList>
            <person name="Cao G."/>
        </authorList>
    </citation>
    <scope>NUCLEOTIDE SEQUENCE [LARGE SCALE GENOMIC DNA]</scope>
    <source>
        <strain evidence="2 3">BD2</strain>
    </source>
</reference>
<keyword evidence="2" id="KW-0378">Hydrolase</keyword>
<evidence type="ECO:0000259" key="1">
    <source>
        <dbReference type="Pfam" id="PF13391"/>
    </source>
</evidence>